<dbReference type="AlphaFoldDB" id="J9DXW4"/>
<dbReference type="EMBL" id="ADBV01012018">
    <property type="protein sequence ID" value="EJW74553.1"/>
    <property type="molecule type" value="Genomic_DNA"/>
</dbReference>
<feature type="non-terminal residue" evidence="2">
    <location>
        <position position="275"/>
    </location>
</feature>
<protein>
    <submittedName>
        <fullName evidence="2">Uncharacterized protein</fullName>
    </submittedName>
</protein>
<name>J9DXW4_WUCBA</name>
<gene>
    <name evidence="2" type="ORF">WUBG_14538</name>
</gene>
<feature type="compositionally biased region" description="Basic and acidic residues" evidence="1">
    <location>
        <begin position="122"/>
        <end position="132"/>
    </location>
</feature>
<proteinExistence type="predicted"/>
<evidence type="ECO:0000313" key="2">
    <source>
        <dbReference type="EMBL" id="EJW74553.1"/>
    </source>
</evidence>
<accession>J9DXW4</accession>
<feature type="region of interest" description="Disordered" evidence="1">
    <location>
        <begin position="86"/>
        <end position="147"/>
    </location>
</feature>
<feature type="region of interest" description="Disordered" evidence="1">
    <location>
        <begin position="163"/>
        <end position="210"/>
    </location>
</feature>
<dbReference type="Proteomes" id="UP000004810">
    <property type="component" value="Unassembled WGS sequence"/>
</dbReference>
<comment type="caution">
    <text evidence="2">The sequence shown here is derived from an EMBL/GenBank/DDBJ whole genome shotgun (WGS) entry which is preliminary data.</text>
</comment>
<sequence>MTLCLYEKRSVGEIEMKEKHRQCCKQISIDFIKPQTLVKDISLDKSVIERYRKRIEAIRHSTRKSDKNELRLSSFLRFVDEDKEIEEEKAGESGGSSSTISEGDDLGEIVVPSTPKSKMKKKLDEKVSKDDENVMQTPLSKLNRIPTRKNEKLAALLEKSLKTQSQQLQSKKRKSLPVIRGRMQSRKSRNSLPSSSSAPSLANIPRTRSARVNLNERFAMMDRLNEGTNACAAATTSPAPQTLVKDISLDKSVIERYRKRIEAIRHSTRKSDKNE</sequence>
<evidence type="ECO:0000256" key="1">
    <source>
        <dbReference type="SAM" id="MobiDB-lite"/>
    </source>
</evidence>
<organism evidence="2 3">
    <name type="scientific">Wuchereria bancrofti</name>
    <dbReference type="NCBI Taxonomy" id="6293"/>
    <lineage>
        <taxon>Eukaryota</taxon>
        <taxon>Metazoa</taxon>
        <taxon>Ecdysozoa</taxon>
        <taxon>Nematoda</taxon>
        <taxon>Chromadorea</taxon>
        <taxon>Rhabditida</taxon>
        <taxon>Spirurina</taxon>
        <taxon>Spiruromorpha</taxon>
        <taxon>Filarioidea</taxon>
        <taxon>Onchocercidae</taxon>
        <taxon>Wuchereria</taxon>
    </lineage>
</organism>
<feature type="compositionally biased region" description="Low complexity" evidence="1">
    <location>
        <begin position="190"/>
        <end position="203"/>
    </location>
</feature>
<reference evidence="3" key="1">
    <citation type="submission" date="2012-08" db="EMBL/GenBank/DDBJ databases">
        <title>The Genome Sequence of Wuchereria bancrofti.</title>
        <authorList>
            <person name="Nutman T.B."/>
            <person name="Fink D.L."/>
            <person name="Russ C."/>
            <person name="Young S."/>
            <person name="Zeng Q."/>
            <person name="Koehrsen M."/>
            <person name="Alvarado L."/>
            <person name="Berlin A."/>
            <person name="Chapman S.B."/>
            <person name="Chen Z."/>
            <person name="Freedman E."/>
            <person name="Gellesch M."/>
            <person name="Goldberg J."/>
            <person name="Griggs A."/>
            <person name="Gujja S."/>
            <person name="Heilman E.R."/>
            <person name="Heiman D."/>
            <person name="Hepburn T."/>
            <person name="Howarth C."/>
            <person name="Jen D."/>
            <person name="Larson L."/>
            <person name="Lewis B."/>
            <person name="Mehta T."/>
            <person name="Park D."/>
            <person name="Pearson M."/>
            <person name="Roberts A."/>
            <person name="Saif S."/>
            <person name="Shea T."/>
            <person name="Shenoy N."/>
            <person name="Sisk P."/>
            <person name="Stolte C."/>
            <person name="Sykes S."/>
            <person name="Walk T."/>
            <person name="White J."/>
            <person name="Yandava C."/>
            <person name="Haas B."/>
            <person name="Henn M.R."/>
            <person name="Nusbaum C."/>
            <person name="Birren B."/>
        </authorList>
    </citation>
    <scope>NUCLEOTIDE SEQUENCE [LARGE SCALE GENOMIC DNA]</scope>
    <source>
        <strain evidence="3">NA</strain>
    </source>
</reference>
<evidence type="ECO:0000313" key="3">
    <source>
        <dbReference type="Proteomes" id="UP000004810"/>
    </source>
</evidence>